<keyword evidence="2" id="KW-1185">Reference proteome</keyword>
<accession>A0ABR7PD10</accession>
<evidence type="ECO:0008006" key="3">
    <source>
        <dbReference type="Google" id="ProtNLM"/>
    </source>
</evidence>
<reference evidence="1 2" key="1">
    <citation type="submission" date="2020-08" db="EMBL/GenBank/DDBJ databases">
        <title>Genome public.</title>
        <authorList>
            <person name="Liu C."/>
            <person name="Sun Q."/>
        </authorList>
    </citation>
    <scope>NUCLEOTIDE SEQUENCE [LARGE SCALE GENOMIC DNA]</scope>
    <source>
        <strain evidence="1 2">3_YM_SP_D4_24.mj</strain>
    </source>
</reference>
<evidence type="ECO:0000313" key="1">
    <source>
        <dbReference type="EMBL" id="MBC8629208.1"/>
    </source>
</evidence>
<dbReference type="Proteomes" id="UP000661649">
    <property type="component" value="Unassembled WGS sequence"/>
</dbReference>
<dbReference type="RefSeq" id="WP_117456977.1">
    <property type="nucleotide sequence ID" value="NZ_DAWEED010000097.1"/>
</dbReference>
<proteinExistence type="predicted"/>
<comment type="caution">
    <text evidence="1">The sequence shown here is derived from an EMBL/GenBank/DDBJ whole genome shotgun (WGS) entry which is preliminary data.</text>
</comment>
<evidence type="ECO:0000313" key="2">
    <source>
        <dbReference type="Proteomes" id="UP000661649"/>
    </source>
</evidence>
<gene>
    <name evidence="1" type="ORF">H8712_11390</name>
</gene>
<protein>
    <recommendedName>
        <fullName evidence="3">ATPase</fullName>
    </recommendedName>
</protein>
<sequence>MDDVISKLAEIELAASKIMENVVEEKKSLSLENEARIKAFDDEVDKKTEEKLEGIRKGLEVDMEQELLLQKQQTEATLKKMEAGYEQRVEAMVQELYDKILRM</sequence>
<name>A0ABR7PD10_9FIRM</name>
<dbReference type="EMBL" id="JACRTP010000004">
    <property type="protein sequence ID" value="MBC8629208.1"/>
    <property type="molecule type" value="Genomic_DNA"/>
</dbReference>
<organism evidence="1 2">
    <name type="scientific">Blautia stercoris</name>
    <dbReference type="NCBI Taxonomy" id="871664"/>
    <lineage>
        <taxon>Bacteria</taxon>
        <taxon>Bacillati</taxon>
        <taxon>Bacillota</taxon>
        <taxon>Clostridia</taxon>
        <taxon>Lachnospirales</taxon>
        <taxon>Lachnospiraceae</taxon>
        <taxon>Blautia</taxon>
    </lineage>
</organism>